<evidence type="ECO:0000256" key="6">
    <source>
        <dbReference type="ARBA" id="ARBA00022777"/>
    </source>
</evidence>
<comment type="caution">
    <text evidence="9">The sequence shown here is derived from an EMBL/GenBank/DDBJ whole genome shotgun (WGS) entry which is preliminary data.</text>
</comment>
<evidence type="ECO:0000256" key="5">
    <source>
        <dbReference type="ARBA" id="ARBA00022683"/>
    </source>
</evidence>
<dbReference type="Gene3D" id="3.40.50.2300">
    <property type="match status" value="1"/>
</dbReference>
<dbReference type="EMBL" id="JAESWA010000004">
    <property type="protein sequence ID" value="MBL4930367.1"/>
    <property type="molecule type" value="Genomic_DNA"/>
</dbReference>
<evidence type="ECO:0000313" key="10">
    <source>
        <dbReference type="Proteomes" id="UP000623681"/>
    </source>
</evidence>
<keyword evidence="10" id="KW-1185">Reference proteome</keyword>
<dbReference type="CDD" id="cd05564">
    <property type="entry name" value="PTS_IIB_chitobiose_lichenan"/>
    <property type="match status" value="1"/>
</dbReference>
<evidence type="ECO:0000256" key="3">
    <source>
        <dbReference type="ARBA" id="ARBA00022597"/>
    </source>
</evidence>
<name>A0A937FEH7_9CLOT</name>
<gene>
    <name evidence="9" type="ORF">JK634_00885</name>
</gene>
<dbReference type="InterPro" id="IPR003501">
    <property type="entry name" value="PTS_EIIB_2/3"/>
</dbReference>
<accession>A0A937FEH7</accession>
<keyword evidence="3 9" id="KW-0762">Sugar transport</keyword>
<feature type="modified residue" description="Phosphocysteine; by EIIA" evidence="7">
    <location>
        <position position="8"/>
    </location>
</feature>
<dbReference type="Proteomes" id="UP000623681">
    <property type="component" value="Unassembled WGS sequence"/>
</dbReference>
<evidence type="ECO:0000256" key="7">
    <source>
        <dbReference type="PROSITE-ProRule" id="PRU00423"/>
    </source>
</evidence>
<protein>
    <submittedName>
        <fullName evidence="9">PTS sugar transporter subunit IIB</fullName>
    </submittedName>
</protein>
<dbReference type="AlphaFoldDB" id="A0A937FEH7"/>
<dbReference type="GO" id="GO:0009401">
    <property type="term" value="P:phosphoenolpyruvate-dependent sugar phosphotransferase system"/>
    <property type="evidence" value="ECO:0007669"/>
    <property type="project" value="UniProtKB-KW"/>
</dbReference>
<keyword evidence="2" id="KW-0597">Phosphoprotein</keyword>
<organism evidence="9 10">
    <name type="scientific">Clostridium paridis</name>
    <dbReference type="NCBI Taxonomy" id="2803863"/>
    <lineage>
        <taxon>Bacteria</taxon>
        <taxon>Bacillati</taxon>
        <taxon>Bacillota</taxon>
        <taxon>Clostridia</taxon>
        <taxon>Eubacteriales</taxon>
        <taxon>Clostridiaceae</taxon>
        <taxon>Clostridium</taxon>
    </lineage>
</organism>
<evidence type="ECO:0000256" key="2">
    <source>
        <dbReference type="ARBA" id="ARBA00022553"/>
    </source>
</evidence>
<keyword evidence="4" id="KW-0808">Transferase</keyword>
<feature type="domain" description="PTS EIIB type-3" evidence="8">
    <location>
        <begin position="1"/>
        <end position="103"/>
    </location>
</feature>
<dbReference type="InterPro" id="IPR013012">
    <property type="entry name" value="PTS_EIIB_3"/>
</dbReference>
<reference evidence="9" key="1">
    <citation type="submission" date="2021-01" db="EMBL/GenBank/DDBJ databases">
        <title>Genome public.</title>
        <authorList>
            <person name="Liu C."/>
            <person name="Sun Q."/>
        </authorList>
    </citation>
    <scope>NUCLEOTIDE SEQUENCE</scope>
    <source>
        <strain evidence="9">YIM B02565</strain>
    </source>
</reference>
<evidence type="ECO:0000256" key="1">
    <source>
        <dbReference type="ARBA" id="ARBA00022448"/>
    </source>
</evidence>
<evidence type="ECO:0000313" key="9">
    <source>
        <dbReference type="EMBL" id="MBL4930367.1"/>
    </source>
</evidence>
<dbReference type="PROSITE" id="PS51100">
    <property type="entry name" value="PTS_EIIB_TYPE_3"/>
    <property type="match status" value="1"/>
</dbReference>
<keyword evidence="5" id="KW-0598">Phosphotransferase system</keyword>
<evidence type="ECO:0000259" key="8">
    <source>
        <dbReference type="PROSITE" id="PS51100"/>
    </source>
</evidence>
<keyword evidence="6" id="KW-0418">Kinase</keyword>
<keyword evidence="1" id="KW-0813">Transport</keyword>
<dbReference type="InterPro" id="IPR051819">
    <property type="entry name" value="PTS_sugar-specific_EIIB"/>
</dbReference>
<dbReference type="RefSeq" id="WP_202765750.1">
    <property type="nucleotide sequence ID" value="NZ_JAESWA010000004.1"/>
</dbReference>
<dbReference type="PANTHER" id="PTHR34581:SF2">
    <property type="entry name" value="PTS SYSTEM N,N'-DIACETYLCHITOBIOSE-SPECIFIC EIIB COMPONENT"/>
    <property type="match status" value="1"/>
</dbReference>
<dbReference type="PANTHER" id="PTHR34581">
    <property type="entry name" value="PTS SYSTEM N,N'-DIACETYLCHITOBIOSE-SPECIFIC EIIB COMPONENT"/>
    <property type="match status" value="1"/>
</dbReference>
<dbReference type="Pfam" id="PF02302">
    <property type="entry name" value="PTS_IIB"/>
    <property type="match status" value="1"/>
</dbReference>
<dbReference type="GO" id="GO:0016301">
    <property type="term" value="F:kinase activity"/>
    <property type="evidence" value="ECO:0007669"/>
    <property type="project" value="UniProtKB-KW"/>
</dbReference>
<sequence length="103" mass="11652">MVNILLVCAGGMSSSMLAVRMKEAAKERQLDISINAFSEFQIEKHLDNIDVVLVGPQIRFKIKQIENVCINKEIPVAIMDMFDYGRMRADKLIDQALALVQKK</sequence>
<dbReference type="InterPro" id="IPR036095">
    <property type="entry name" value="PTS_EIIB-like_sf"/>
</dbReference>
<dbReference type="GO" id="GO:0008982">
    <property type="term" value="F:protein-N(PI)-phosphohistidine-sugar phosphotransferase activity"/>
    <property type="evidence" value="ECO:0007669"/>
    <property type="project" value="InterPro"/>
</dbReference>
<evidence type="ECO:0000256" key="4">
    <source>
        <dbReference type="ARBA" id="ARBA00022679"/>
    </source>
</evidence>
<proteinExistence type="predicted"/>
<dbReference type="SUPFAM" id="SSF52794">
    <property type="entry name" value="PTS system IIB component-like"/>
    <property type="match status" value="1"/>
</dbReference>